<dbReference type="InterPro" id="IPR050951">
    <property type="entry name" value="Retrovirus_Pol_polyprotein"/>
</dbReference>
<keyword evidence="4" id="KW-0540">Nuclease</keyword>
<feature type="non-terminal residue" evidence="9">
    <location>
        <position position="599"/>
    </location>
</feature>
<dbReference type="InterPro" id="IPR000477">
    <property type="entry name" value="RT_dom"/>
</dbReference>
<dbReference type="CDD" id="cd09274">
    <property type="entry name" value="RNase_HI_RT_Ty3"/>
    <property type="match status" value="1"/>
</dbReference>
<evidence type="ECO:0000256" key="6">
    <source>
        <dbReference type="ARBA" id="ARBA00022801"/>
    </source>
</evidence>
<dbReference type="GO" id="GO:0003964">
    <property type="term" value="F:RNA-directed DNA polymerase activity"/>
    <property type="evidence" value="ECO:0007669"/>
    <property type="project" value="UniProtKB-KW"/>
</dbReference>
<evidence type="ECO:0000313" key="10">
    <source>
        <dbReference type="Proteomes" id="UP000027456"/>
    </source>
</evidence>
<protein>
    <recommendedName>
        <fullName evidence="1">RNA-directed DNA polymerase</fullName>
        <ecNumber evidence="1">2.7.7.49</ecNumber>
    </recommendedName>
</protein>
<dbReference type="Pfam" id="PF17917">
    <property type="entry name" value="RT_RNaseH"/>
    <property type="match status" value="1"/>
</dbReference>
<dbReference type="InterPro" id="IPR021109">
    <property type="entry name" value="Peptidase_aspartic_dom_sf"/>
</dbReference>
<proteinExistence type="predicted"/>
<gene>
    <name evidence="9" type="ORF">V565_268010</name>
</gene>
<dbReference type="Pfam" id="PF00078">
    <property type="entry name" value="RVT_1"/>
    <property type="match status" value="1"/>
</dbReference>
<dbReference type="AlphaFoldDB" id="A0A074RL74"/>
<comment type="caution">
    <text evidence="9">The sequence shown here is derived from an EMBL/GenBank/DDBJ whole genome shotgun (WGS) entry which is preliminary data.</text>
</comment>
<accession>A0A074RL74</accession>
<dbReference type="STRING" id="1423351.A0A074RL74"/>
<dbReference type="Proteomes" id="UP000027456">
    <property type="component" value="Unassembled WGS sequence"/>
</dbReference>
<dbReference type="PANTHER" id="PTHR37984:SF5">
    <property type="entry name" value="PROTEIN NYNRIN-LIKE"/>
    <property type="match status" value="1"/>
</dbReference>
<dbReference type="Gene3D" id="3.30.70.270">
    <property type="match status" value="2"/>
</dbReference>
<keyword evidence="7" id="KW-0695">RNA-directed DNA polymerase</keyword>
<dbReference type="OrthoDB" id="3232518at2759"/>
<keyword evidence="10" id="KW-1185">Reference proteome</keyword>
<keyword evidence="3" id="KW-0548">Nucleotidyltransferase</keyword>
<dbReference type="HOGENOM" id="CLU_000384_33_4_1"/>
<dbReference type="GO" id="GO:0016787">
    <property type="term" value="F:hydrolase activity"/>
    <property type="evidence" value="ECO:0007669"/>
    <property type="project" value="UniProtKB-KW"/>
</dbReference>
<evidence type="ECO:0000256" key="4">
    <source>
        <dbReference type="ARBA" id="ARBA00022722"/>
    </source>
</evidence>
<dbReference type="SUPFAM" id="SSF56672">
    <property type="entry name" value="DNA/RNA polymerases"/>
    <property type="match status" value="1"/>
</dbReference>
<organism evidence="9 10">
    <name type="scientific">Rhizoctonia solani 123E</name>
    <dbReference type="NCBI Taxonomy" id="1423351"/>
    <lineage>
        <taxon>Eukaryota</taxon>
        <taxon>Fungi</taxon>
        <taxon>Dikarya</taxon>
        <taxon>Basidiomycota</taxon>
        <taxon>Agaricomycotina</taxon>
        <taxon>Agaricomycetes</taxon>
        <taxon>Cantharellales</taxon>
        <taxon>Ceratobasidiaceae</taxon>
        <taxon>Rhizoctonia</taxon>
    </lineage>
</organism>
<dbReference type="PROSITE" id="PS50878">
    <property type="entry name" value="RT_POL"/>
    <property type="match status" value="1"/>
</dbReference>
<evidence type="ECO:0000256" key="2">
    <source>
        <dbReference type="ARBA" id="ARBA00022679"/>
    </source>
</evidence>
<dbReference type="InterPro" id="IPR043502">
    <property type="entry name" value="DNA/RNA_pol_sf"/>
</dbReference>
<evidence type="ECO:0000256" key="7">
    <source>
        <dbReference type="ARBA" id="ARBA00022918"/>
    </source>
</evidence>
<keyword evidence="2" id="KW-0808">Transferase</keyword>
<reference evidence="9 10" key="1">
    <citation type="submission" date="2013-12" db="EMBL/GenBank/DDBJ databases">
        <authorList>
            <person name="Cubeta M."/>
            <person name="Pakala S."/>
            <person name="Fedorova N."/>
            <person name="Thomas E."/>
            <person name="Dean R."/>
            <person name="Jabaji S."/>
            <person name="Neate S."/>
            <person name="Toda T."/>
            <person name="Tavantzis S."/>
            <person name="Vilgalys R."/>
            <person name="Bharathan N."/>
            <person name="Pakala S."/>
            <person name="Losada L.S."/>
            <person name="Zafar N."/>
            <person name="Nierman W."/>
        </authorList>
    </citation>
    <scope>NUCLEOTIDE SEQUENCE [LARGE SCALE GENOMIC DNA]</scope>
    <source>
        <strain evidence="9 10">123E</strain>
    </source>
</reference>
<dbReference type="CDD" id="cd01647">
    <property type="entry name" value="RT_LTR"/>
    <property type="match status" value="1"/>
</dbReference>
<feature type="domain" description="Reverse transcriptase" evidence="8">
    <location>
        <begin position="191"/>
        <end position="371"/>
    </location>
</feature>
<evidence type="ECO:0000256" key="1">
    <source>
        <dbReference type="ARBA" id="ARBA00012493"/>
    </source>
</evidence>
<dbReference type="GO" id="GO:0004519">
    <property type="term" value="F:endonuclease activity"/>
    <property type="evidence" value="ECO:0007669"/>
    <property type="project" value="UniProtKB-KW"/>
</dbReference>
<keyword evidence="6" id="KW-0378">Hydrolase</keyword>
<dbReference type="CDD" id="cd00303">
    <property type="entry name" value="retropepsin_like"/>
    <property type="match status" value="1"/>
</dbReference>
<evidence type="ECO:0000256" key="3">
    <source>
        <dbReference type="ARBA" id="ARBA00022695"/>
    </source>
</evidence>
<dbReference type="InterPro" id="IPR041373">
    <property type="entry name" value="RT_RNaseH"/>
</dbReference>
<dbReference type="EC" id="2.7.7.49" evidence="1"/>
<dbReference type="InterPro" id="IPR043128">
    <property type="entry name" value="Rev_trsase/Diguanyl_cyclase"/>
</dbReference>
<evidence type="ECO:0000313" key="9">
    <source>
        <dbReference type="EMBL" id="KEP45488.1"/>
    </source>
</evidence>
<dbReference type="EMBL" id="AZST01001754">
    <property type="protein sequence ID" value="KEP45488.1"/>
    <property type="molecule type" value="Genomic_DNA"/>
</dbReference>
<dbReference type="Gene3D" id="3.10.10.10">
    <property type="entry name" value="HIV Type 1 Reverse Transcriptase, subunit A, domain 1"/>
    <property type="match status" value="1"/>
</dbReference>
<sequence>MDNHRERRCHNVDTVAHVLFDSGLGTDMISPSFVRVARIKPLKLEEPIGLQLATVGSRSKINYGVNTTIVMGPINESHYFDVVNVDKYDVVLGTPFMRRHGIKLDFKSNGIEINETGTNIPLNDEAIPQLREKWLRKLAHLTAPPPETLPPLREINHEIHFVDENLKINYHQINCPEALKPQLMEKIELYLRAQWWYEGTTDSAAPMLCLFKKDKQSLRTVIDLRKRNENTVKDITPFPVQDEIRESVARAKYRTKLDMTNAYEQIRIVPEHVKKTAFKTVYGTFYSNVMQQGDCNAPSTFQRLMTHLFRHWIGRGIYVYLDDIFVYSNTIEEHERLIQVVVDILTKAQLHLSGKKCDLYVDKMECLGHVIDHEGIHADTDKMSVLRSWPAPRNAHDIQRFLGLVQYLAAYMPDLSAYSGPISELTRKGRAFLWTPIHERCFENIKALACRAPILRPVEFSKDEPVWLITDASVAGVGCMYGQGKDWKSLRPAGFHSRKFTPAQMSYRTHEQELLAIIEGLLKWEDKLLGRRFRVLTDHNSLKWLKTQPDLSRRQVRWLEYLSRFDFDIEYIPGASNEIADALSRRYASDTPDDVRQEH</sequence>
<evidence type="ECO:0000259" key="8">
    <source>
        <dbReference type="PROSITE" id="PS50878"/>
    </source>
</evidence>
<dbReference type="Gene3D" id="2.40.70.10">
    <property type="entry name" value="Acid Proteases"/>
    <property type="match status" value="1"/>
</dbReference>
<keyword evidence="5" id="KW-0255">Endonuclease</keyword>
<dbReference type="PANTHER" id="PTHR37984">
    <property type="entry name" value="PROTEIN CBG26694"/>
    <property type="match status" value="1"/>
</dbReference>
<evidence type="ECO:0000256" key="5">
    <source>
        <dbReference type="ARBA" id="ARBA00022759"/>
    </source>
</evidence>
<name>A0A074RL74_9AGAM</name>